<dbReference type="InterPro" id="IPR006621">
    <property type="entry name" value="Nose-resist-to-fluoxetine_N"/>
</dbReference>
<dbReference type="EMBL" id="CAJNOO010001233">
    <property type="protein sequence ID" value="CAF1119166.1"/>
    <property type="molecule type" value="Genomic_DNA"/>
</dbReference>
<feature type="transmembrane region" description="Helical" evidence="1">
    <location>
        <begin position="353"/>
        <end position="378"/>
    </location>
</feature>
<dbReference type="SUPFAM" id="SSF52540">
    <property type="entry name" value="P-loop containing nucleoside triphosphate hydrolases"/>
    <property type="match status" value="1"/>
</dbReference>
<proteinExistence type="predicted"/>
<keyword evidence="2" id="KW-0732">Signal</keyword>
<keyword evidence="1" id="KW-0812">Transmembrane</keyword>
<name>A0A814QG19_9BILA</name>
<evidence type="ECO:0000313" key="5">
    <source>
        <dbReference type="Proteomes" id="UP000663882"/>
    </source>
</evidence>
<evidence type="ECO:0000259" key="3">
    <source>
        <dbReference type="SMART" id="SM00703"/>
    </source>
</evidence>
<dbReference type="CDD" id="cd00267">
    <property type="entry name" value="ABC_ATPase"/>
    <property type="match status" value="1"/>
</dbReference>
<feature type="transmembrane region" description="Helical" evidence="1">
    <location>
        <begin position="399"/>
        <end position="420"/>
    </location>
</feature>
<dbReference type="Pfam" id="PF20146">
    <property type="entry name" value="NRF"/>
    <property type="match status" value="1"/>
</dbReference>
<evidence type="ECO:0000256" key="2">
    <source>
        <dbReference type="SAM" id="SignalP"/>
    </source>
</evidence>
<feature type="transmembrane region" description="Helical" evidence="1">
    <location>
        <begin position="572"/>
        <end position="592"/>
    </location>
</feature>
<dbReference type="OrthoDB" id="207378at2759"/>
<feature type="transmembrane region" description="Helical" evidence="1">
    <location>
        <begin position="492"/>
        <end position="513"/>
    </location>
</feature>
<dbReference type="PANTHER" id="PTHR11161">
    <property type="entry name" value="O-ACYLTRANSFERASE"/>
    <property type="match status" value="1"/>
</dbReference>
<organism evidence="4 5">
    <name type="scientific">Rotaria sordida</name>
    <dbReference type="NCBI Taxonomy" id="392033"/>
    <lineage>
        <taxon>Eukaryota</taxon>
        <taxon>Metazoa</taxon>
        <taxon>Spiralia</taxon>
        <taxon>Gnathifera</taxon>
        <taxon>Rotifera</taxon>
        <taxon>Eurotatoria</taxon>
        <taxon>Bdelloidea</taxon>
        <taxon>Philodinida</taxon>
        <taxon>Philodinidae</taxon>
        <taxon>Rotaria</taxon>
    </lineage>
</organism>
<feature type="transmembrane region" description="Helical" evidence="1">
    <location>
        <begin position="310"/>
        <end position="333"/>
    </location>
</feature>
<accession>A0A814QG19</accession>
<dbReference type="Proteomes" id="UP000663882">
    <property type="component" value="Unassembled WGS sequence"/>
</dbReference>
<keyword evidence="1" id="KW-1133">Transmembrane helix</keyword>
<reference evidence="4" key="1">
    <citation type="submission" date="2021-02" db="EMBL/GenBank/DDBJ databases">
        <authorList>
            <person name="Nowell W R."/>
        </authorList>
    </citation>
    <scope>NUCLEOTIDE SEQUENCE</scope>
</reference>
<sequence length="1084" mass="124877">MLTITLFLLFSILSNTNSQFIPLRFDLAIDRLRQYQHFSPIHLIKDVEYNLTPEQMLEYMSLLLLNNKTSPCEQDFELILRAAIEKDTWAIKVLDAWGKPLPSGILKGNVYWVGNYDECIQPMYNPANKSFISQPFNTQHCTFKPTASRSNSNSMRSLVFGLCVPSSCDRQSLISLIHILFKKINITQDNLVCSNDPPNGQKGLTNGAITTIVILSLLGLLVLIGTIIDLFLMSKLDSIDNLTIYNAAYNHLVNDGEMTRQPESRRTSRYFFLNRTSRIVFLAEFSALKSLRRIFTLEEKTSGDKNESFLFINGIRVLSLFWIIIAHSVLFGLSYTSNVIDILVSTRNIAFQLISSAQFSVDTCFVLSGFLTAILFIRQVKKEKNLSFRLMFLYYIHRYIRLTPGFLLMILVSINLTPYFGRGPVYPIEQGFESKGCRTRSWWTSIFYIGNIVRPDDMCLNIAWYLHNDMQFHWIAPLTLIPFALERKTLSFLIVTLFVFVGIGSTLGIILYYPNMSLNDPTALTDNGGPSFYKMVYIKPWCRISAYSIGLLTGYIVIITGRQYRINRYSKIIGTILIIVIALACLFTTHPNSIHVPGLSRSEIVAYVSLSRTFWSIVIGWLLFVCSTNQEKIDVNEKERKLIEQSFAHFDIPLVNPQIVCHKKLQYRQNKFENFLPSQHIDEPIKEEKEIDVDFIDLIKSIRNDRWNVLLGSAGSGKTTFARWLICQFARALFIEEKTITVNGIDMGPVRIPILIRIGEFTQWLENHSTSSLLDYIGYHTWFGQAYVNDGFEILKDFVRYGHAFIILDGLDEVATTELHNRVIALVRVFIQSYCMSHEFISPFDDAFIAKEELEFDFRREGLFGRNLILITSRILNYTIHPLNGELITHYTIQPMNVEYLHSFVKNWCLHVQDEIIHLFNRYILDFKENKIKYQSNLKAKNLISKIETNEKLRSLASNPSVLSIICTLFARHGVDTFEITRVQLYKKVVELMLQRWQYHQLNIPKDALISIFSNMAFYIHSHSGSGLIDEFDLNHLCYLSLKLWYDKNSSGMTYSSSKIRQHTEKFMQLLSEDAGIVAARALA</sequence>
<dbReference type="Gene3D" id="3.40.50.300">
    <property type="entry name" value="P-loop containing nucleotide triphosphate hydrolases"/>
    <property type="match status" value="1"/>
</dbReference>
<keyword evidence="1" id="KW-0472">Membrane</keyword>
<protein>
    <recommendedName>
        <fullName evidence="3">Nose resistant-to-fluoxetine protein N-terminal domain-containing protein</fullName>
    </recommendedName>
</protein>
<dbReference type="InterPro" id="IPR027417">
    <property type="entry name" value="P-loop_NTPase"/>
</dbReference>
<feature type="domain" description="Nose resistant-to-fluoxetine protein N-terminal" evidence="3">
    <location>
        <begin position="69"/>
        <end position="195"/>
    </location>
</feature>
<dbReference type="PANTHER" id="PTHR11161:SF0">
    <property type="entry name" value="O-ACYLTRANSFERASE LIKE PROTEIN"/>
    <property type="match status" value="1"/>
</dbReference>
<evidence type="ECO:0000256" key="1">
    <source>
        <dbReference type="SAM" id="Phobius"/>
    </source>
</evidence>
<feature type="transmembrane region" description="Helical" evidence="1">
    <location>
        <begin position="208"/>
        <end position="232"/>
    </location>
</feature>
<feature type="signal peptide" evidence="2">
    <location>
        <begin position="1"/>
        <end position="18"/>
    </location>
</feature>
<feature type="transmembrane region" description="Helical" evidence="1">
    <location>
        <begin position="604"/>
        <end position="624"/>
    </location>
</feature>
<gene>
    <name evidence="4" type="ORF">RFH988_LOCUS20257</name>
</gene>
<dbReference type="SMART" id="SM00703">
    <property type="entry name" value="NRF"/>
    <property type="match status" value="1"/>
</dbReference>
<feature type="chain" id="PRO_5032406870" description="Nose resistant-to-fluoxetine protein N-terminal domain-containing protein" evidence="2">
    <location>
        <begin position="19"/>
        <end position="1084"/>
    </location>
</feature>
<dbReference type="AlphaFoldDB" id="A0A814QG19"/>
<feature type="transmembrane region" description="Helical" evidence="1">
    <location>
        <begin position="470"/>
        <end position="485"/>
    </location>
</feature>
<dbReference type="InterPro" id="IPR052728">
    <property type="entry name" value="O2_lipid_transport_reg"/>
</dbReference>
<comment type="caution">
    <text evidence="4">The sequence shown here is derived from an EMBL/GenBank/DDBJ whole genome shotgun (WGS) entry which is preliminary data.</text>
</comment>
<evidence type="ECO:0000313" key="4">
    <source>
        <dbReference type="EMBL" id="CAF1119166.1"/>
    </source>
</evidence>
<feature type="transmembrane region" description="Helical" evidence="1">
    <location>
        <begin position="544"/>
        <end position="560"/>
    </location>
</feature>